<dbReference type="EMBL" id="NPEX01000039">
    <property type="protein sequence ID" value="RAI44624.1"/>
    <property type="molecule type" value="Genomic_DNA"/>
</dbReference>
<evidence type="ECO:0000313" key="4">
    <source>
        <dbReference type="Proteomes" id="UP000249130"/>
    </source>
</evidence>
<evidence type="ECO:0000256" key="1">
    <source>
        <dbReference type="SAM" id="MobiDB-lite"/>
    </source>
</evidence>
<sequence length="62" mass="6680">EFLNGGIYQYYNVSGELYEQFRAAGSHQRPLVSSSAMTRRPRGASSSPAVPSSVHPVAPAWG</sequence>
<name>A0A327L361_9BRAD</name>
<dbReference type="Pfam" id="PF13619">
    <property type="entry name" value="KTSC"/>
    <property type="match status" value="1"/>
</dbReference>
<comment type="caution">
    <text evidence="3">The sequence shown here is derived from an EMBL/GenBank/DDBJ whole genome shotgun (WGS) entry which is preliminary data.</text>
</comment>
<accession>A0A327L361</accession>
<feature type="non-terminal residue" evidence="3">
    <location>
        <position position="1"/>
    </location>
</feature>
<keyword evidence="4" id="KW-1185">Reference proteome</keyword>
<protein>
    <recommendedName>
        <fullName evidence="2">KTSC domain-containing protein</fullName>
    </recommendedName>
</protein>
<gene>
    <name evidence="3" type="ORF">CH341_08325</name>
</gene>
<dbReference type="Proteomes" id="UP000249130">
    <property type="component" value="Unassembled WGS sequence"/>
</dbReference>
<proteinExistence type="predicted"/>
<organism evidence="3 4">
    <name type="scientific">Rhodoplanes roseus</name>
    <dbReference type="NCBI Taxonomy" id="29409"/>
    <lineage>
        <taxon>Bacteria</taxon>
        <taxon>Pseudomonadati</taxon>
        <taxon>Pseudomonadota</taxon>
        <taxon>Alphaproteobacteria</taxon>
        <taxon>Hyphomicrobiales</taxon>
        <taxon>Nitrobacteraceae</taxon>
        <taxon>Rhodoplanes</taxon>
    </lineage>
</organism>
<feature type="region of interest" description="Disordered" evidence="1">
    <location>
        <begin position="29"/>
        <end position="62"/>
    </location>
</feature>
<dbReference type="AlphaFoldDB" id="A0A327L361"/>
<reference evidence="3 4" key="1">
    <citation type="submission" date="2017-07" db="EMBL/GenBank/DDBJ databases">
        <title>Draft Genome Sequences of Select Purple Nonsulfur Bacteria.</title>
        <authorList>
            <person name="Lasarre B."/>
            <person name="Mckinlay J.B."/>
        </authorList>
    </citation>
    <scope>NUCLEOTIDE SEQUENCE [LARGE SCALE GENOMIC DNA]</scope>
    <source>
        <strain evidence="3 4">DSM 5909</strain>
    </source>
</reference>
<feature type="domain" description="KTSC" evidence="2">
    <location>
        <begin position="1"/>
        <end position="29"/>
    </location>
</feature>
<feature type="compositionally biased region" description="Low complexity" evidence="1">
    <location>
        <begin position="44"/>
        <end position="62"/>
    </location>
</feature>
<evidence type="ECO:0000259" key="2">
    <source>
        <dbReference type="Pfam" id="PF13619"/>
    </source>
</evidence>
<evidence type="ECO:0000313" key="3">
    <source>
        <dbReference type="EMBL" id="RAI44624.1"/>
    </source>
</evidence>
<dbReference type="InterPro" id="IPR025309">
    <property type="entry name" value="KTSC_dom"/>
</dbReference>